<keyword evidence="2 5" id="KW-0812">Transmembrane</keyword>
<feature type="transmembrane region" description="Helical" evidence="5">
    <location>
        <begin position="42"/>
        <end position="68"/>
    </location>
</feature>
<dbReference type="Gene3D" id="1.20.120.1630">
    <property type="match status" value="1"/>
</dbReference>
<evidence type="ECO:0000256" key="3">
    <source>
        <dbReference type="ARBA" id="ARBA00022989"/>
    </source>
</evidence>
<dbReference type="Pfam" id="PF07298">
    <property type="entry name" value="NnrU"/>
    <property type="match status" value="1"/>
</dbReference>
<evidence type="ECO:0000259" key="6">
    <source>
        <dbReference type="Pfam" id="PF07298"/>
    </source>
</evidence>
<dbReference type="Proteomes" id="UP000285092">
    <property type="component" value="Unassembled WGS sequence"/>
</dbReference>
<feature type="transmembrane region" description="Helical" evidence="5">
    <location>
        <begin position="201"/>
        <end position="232"/>
    </location>
</feature>
<feature type="domain" description="NnrU" evidence="6">
    <location>
        <begin position="17"/>
        <end position="225"/>
    </location>
</feature>
<dbReference type="AlphaFoldDB" id="A0A418NDL5"/>
<evidence type="ECO:0000256" key="2">
    <source>
        <dbReference type="ARBA" id="ARBA00022692"/>
    </source>
</evidence>
<comment type="caution">
    <text evidence="7">The sequence shown here is derived from an EMBL/GenBank/DDBJ whole genome shotgun (WGS) entry which is preliminary data.</text>
</comment>
<accession>A0A418NDL5</accession>
<comment type="subcellular location">
    <subcellularLocation>
        <location evidence="1">Membrane</location>
        <topology evidence="1">Multi-pass membrane protein</topology>
    </subcellularLocation>
</comment>
<evidence type="ECO:0000256" key="5">
    <source>
        <dbReference type="SAM" id="Phobius"/>
    </source>
</evidence>
<protein>
    <submittedName>
        <fullName evidence="7">MFS transporter</fullName>
    </submittedName>
</protein>
<proteinExistence type="predicted"/>
<organism evidence="7 8">
    <name type="scientific">Pelagerythrobacter aerophilus</name>
    <dbReference type="NCBI Taxonomy" id="2306995"/>
    <lineage>
        <taxon>Bacteria</taxon>
        <taxon>Pseudomonadati</taxon>
        <taxon>Pseudomonadota</taxon>
        <taxon>Alphaproteobacteria</taxon>
        <taxon>Sphingomonadales</taxon>
        <taxon>Erythrobacteraceae</taxon>
        <taxon>Pelagerythrobacter</taxon>
    </lineage>
</organism>
<keyword evidence="4 5" id="KW-0472">Membrane</keyword>
<evidence type="ECO:0000256" key="1">
    <source>
        <dbReference type="ARBA" id="ARBA00004141"/>
    </source>
</evidence>
<feature type="transmembrane region" description="Helical" evidence="5">
    <location>
        <begin position="146"/>
        <end position="165"/>
    </location>
</feature>
<evidence type="ECO:0000313" key="7">
    <source>
        <dbReference type="EMBL" id="RIV75891.1"/>
    </source>
</evidence>
<keyword evidence="3 5" id="KW-1133">Transmembrane helix</keyword>
<sequence>MTFRGRNVVNEALLSLGAAAIAFVGTHFALSHPLRAPLVRAVGAGPFLGLYSLVALATFAWMALAFRAAPPADLGGSGQIGWIFATVLTLPALVLFLGSLRKNPALPDPRAEAMASREAGGVFAVTRHPMMWGFALWAISHITLWWSVRTLIVAGAVLFLALVGAHMQDRKKRVLMGEAWSVWEARTTYWPRWTALPRAGWLLWLVALALWLVITWSHIHAAGVPAGLWLWIG</sequence>
<feature type="transmembrane region" description="Helical" evidence="5">
    <location>
        <begin position="80"/>
        <end position="100"/>
    </location>
</feature>
<dbReference type="InterPro" id="IPR009915">
    <property type="entry name" value="NnrU_dom"/>
</dbReference>
<dbReference type="EMBL" id="QXFK01000019">
    <property type="protein sequence ID" value="RIV75891.1"/>
    <property type="molecule type" value="Genomic_DNA"/>
</dbReference>
<dbReference type="GO" id="GO:0016020">
    <property type="term" value="C:membrane"/>
    <property type="evidence" value="ECO:0007669"/>
    <property type="project" value="UniProtKB-SubCell"/>
</dbReference>
<evidence type="ECO:0000313" key="8">
    <source>
        <dbReference type="Proteomes" id="UP000285092"/>
    </source>
</evidence>
<evidence type="ECO:0000256" key="4">
    <source>
        <dbReference type="ARBA" id="ARBA00023136"/>
    </source>
</evidence>
<dbReference type="OrthoDB" id="7828645at2"/>
<feature type="transmembrane region" description="Helical" evidence="5">
    <location>
        <begin position="12"/>
        <end position="30"/>
    </location>
</feature>
<gene>
    <name evidence="7" type="ORF">D2V04_16665</name>
</gene>
<name>A0A418NDL5_9SPHN</name>
<reference evidence="7 8" key="1">
    <citation type="submission" date="2018-08" db="EMBL/GenBank/DDBJ databases">
        <title>Altererythrobacter sp.Ery1 and Ery12, the genome sequencing of novel strains in genus Alterythrobacter.</title>
        <authorList>
            <person name="Cheng H."/>
            <person name="Wu Y.-H."/>
            <person name="Fang C."/>
            <person name="Xu X.-W."/>
        </authorList>
    </citation>
    <scope>NUCLEOTIDE SEQUENCE [LARGE SCALE GENOMIC DNA]</scope>
    <source>
        <strain evidence="7 8">Ery1</strain>
    </source>
</reference>
<keyword evidence="8" id="KW-1185">Reference proteome</keyword>